<evidence type="ECO:0000256" key="3">
    <source>
        <dbReference type="ARBA" id="ARBA00022842"/>
    </source>
</evidence>
<reference evidence="4 5" key="1">
    <citation type="journal article" date="2010" name="Proc. Natl. Acad. Sci. U.S.A.">
        <title>Enigmatic, ultrasmall, uncultivated Archaea.</title>
        <authorList>
            <person name="Baker B.J."/>
            <person name="Comolli L.R."/>
            <person name="Dick G.J."/>
            <person name="Hauser L.J."/>
            <person name="Hyatt D."/>
            <person name="Dill B.D."/>
            <person name="Land M.L."/>
            <person name="Verberkmoes N.C."/>
            <person name="Hettich R.L."/>
            <person name="Banfield J.F."/>
        </authorList>
    </citation>
    <scope>NUCLEOTIDE SEQUENCE [LARGE SCALE GENOMIC DNA]</scope>
</reference>
<evidence type="ECO:0008006" key="6">
    <source>
        <dbReference type="Google" id="ProtNLM"/>
    </source>
</evidence>
<gene>
    <name evidence="4" type="ORF">BJBARM5_0284</name>
</gene>
<accession>D6GUY4</accession>
<dbReference type="InterPro" id="IPR023214">
    <property type="entry name" value="HAD_sf"/>
</dbReference>
<dbReference type="EMBL" id="GG745550">
    <property type="protein sequence ID" value="EFD92911.1"/>
    <property type="molecule type" value="Genomic_DNA"/>
</dbReference>
<protein>
    <recommendedName>
        <fullName evidence="6">HAD-superfamily hydrolase, subfamily IA, variant 1</fullName>
    </recommendedName>
</protein>
<dbReference type="InterPro" id="IPR036412">
    <property type="entry name" value="HAD-like_sf"/>
</dbReference>
<sequence>MKKEIKGVIFDLDNTLIDIHNTVKNADDAVFEEIKKDFKQINYQLFREFIDKTNKEFKTIPYDKRNIQLFYEIFARVSSVELEQKHIEKYSNIFEEYFLRRLEFTDEADETIKKLKKAGLKIGLLTGEGLYPGSKTKTISNIEFIHHFDITVIAKVNIAESKEEVEAFVKTASMLELKPSEIIFVGDMPEIDIDNAKKAGMMAVLFDKYNVKKGRKKIFEPDYIIETMKDLYRILDIDI</sequence>
<dbReference type="Proteomes" id="UP000009376">
    <property type="component" value="Unassembled WGS sequence"/>
</dbReference>
<evidence type="ECO:0000256" key="2">
    <source>
        <dbReference type="ARBA" id="ARBA00022801"/>
    </source>
</evidence>
<dbReference type="PANTHER" id="PTHR46470">
    <property type="entry name" value="N-ACYLNEURAMINATE-9-PHOSPHATASE"/>
    <property type="match status" value="1"/>
</dbReference>
<dbReference type="Pfam" id="PF00702">
    <property type="entry name" value="Hydrolase"/>
    <property type="match status" value="1"/>
</dbReference>
<dbReference type="Gene3D" id="3.40.50.1000">
    <property type="entry name" value="HAD superfamily/HAD-like"/>
    <property type="match status" value="1"/>
</dbReference>
<name>D6GUY4_PARA5</name>
<dbReference type="AlphaFoldDB" id="D6GUY4"/>
<organism evidence="4 5">
    <name type="scientific">Candidatus Parvarchaeum acidophilus ARMAN-5</name>
    <dbReference type="NCBI Taxonomy" id="662762"/>
    <lineage>
        <taxon>Archaea</taxon>
        <taxon>Candidatus Parvarchaeota</taxon>
        <taxon>Candidatus Parvarchaeum</taxon>
    </lineage>
</organism>
<dbReference type="GO" id="GO:0016791">
    <property type="term" value="F:phosphatase activity"/>
    <property type="evidence" value="ECO:0007669"/>
    <property type="project" value="TreeGrafter"/>
</dbReference>
<dbReference type="PANTHER" id="PTHR46470:SF2">
    <property type="entry name" value="GLYCERALDEHYDE 3-PHOSPHATE PHOSPHATASE"/>
    <property type="match status" value="1"/>
</dbReference>
<keyword evidence="1" id="KW-0479">Metal-binding</keyword>
<dbReference type="GO" id="GO:0046872">
    <property type="term" value="F:metal ion binding"/>
    <property type="evidence" value="ECO:0007669"/>
    <property type="project" value="UniProtKB-KW"/>
</dbReference>
<keyword evidence="3" id="KW-0460">Magnesium</keyword>
<dbReference type="SFLD" id="SFLDS00003">
    <property type="entry name" value="Haloacid_Dehalogenase"/>
    <property type="match status" value="1"/>
</dbReference>
<evidence type="ECO:0000313" key="4">
    <source>
        <dbReference type="EMBL" id="EFD92911.1"/>
    </source>
</evidence>
<dbReference type="InterPro" id="IPR051400">
    <property type="entry name" value="HAD-like_hydrolase"/>
</dbReference>
<dbReference type="SFLD" id="SFLDG01129">
    <property type="entry name" value="C1.5:_HAD__Beta-PGM__Phosphata"/>
    <property type="match status" value="1"/>
</dbReference>
<dbReference type="SUPFAM" id="SSF56784">
    <property type="entry name" value="HAD-like"/>
    <property type="match status" value="1"/>
</dbReference>
<evidence type="ECO:0000313" key="5">
    <source>
        <dbReference type="Proteomes" id="UP000009376"/>
    </source>
</evidence>
<proteinExistence type="predicted"/>
<keyword evidence="2" id="KW-0378">Hydrolase</keyword>
<evidence type="ECO:0000256" key="1">
    <source>
        <dbReference type="ARBA" id="ARBA00022723"/>
    </source>
</evidence>
<dbReference type="Gene3D" id="1.10.150.520">
    <property type="match status" value="1"/>
</dbReference>